<feature type="domain" description="HTH araC/xylS-type" evidence="4">
    <location>
        <begin position="212"/>
        <end position="310"/>
    </location>
</feature>
<evidence type="ECO:0000256" key="3">
    <source>
        <dbReference type="ARBA" id="ARBA00023163"/>
    </source>
</evidence>
<dbReference type="InterPro" id="IPR018060">
    <property type="entry name" value="HTH_AraC"/>
</dbReference>
<evidence type="ECO:0000259" key="4">
    <source>
        <dbReference type="PROSITE" id="PS01124"/>
    </source>
</evidence>
<dbReference type="InterPro" id="IPR009057">
    <property type="entry name" value="Homeodomain-like_sf"/>
</dbReference>
<dbReference type="PANTHER" id="PTHR46796:SF7">
    <property type="entry name" value="ARAC FAMILY TRANSCRIPTIONAL REGULATOR"/>
    <property type="match status" value="1"/>
</dbReference>
<keyword evidence="1" id="KW-0805">Transcription regulation</keyword>
<dbReference type="Pfam" id="PF12833">
    <property type="entry name" value="HTH_18"/>
    <property type="match status" value="1"/>
</dbReference>
<dbReference type="RefSeq" id="WP_170110867.1">
    <property type="nucleotide sequence ID" value="NZ_PVUE01000001.1"/>
</dbReference>
<name>A0A2T1A5N3_9ACTN</name>
<evidence type="ECO:0000256" key="2">
    <source>
        <dbReference type="ARBA" id="ARBA00023125"/>
    </source>
</evidence>
<reference evidence="5 6" key="1">
    <citation type="submission" date="2018-03" db="EMBL/GenBank/DDBJ databases">
        <title>Genomic Encyclopedia of Archaeal and Bacterial Type Strains, Phase II (KMG-II): from individual species to whole genera.</title>
        <authorList>
            <person name="Goeker M."/>
        </authorList>
    </citation>
    <scope>NUCLEOTIDE SEQUENCE [LARGE SCALE GENOMIC DNA]</scope>
    <source>
        <strain evidence="5 6">DSM 100065</strain>
    </source>
</reference>
<dbReference type="GO" id="GO:0043565">
    <property type="term" value="F:sequence-specific DNA binding"/>
    <property type="evidence" value="ECO:0007669"/>
    <property type="project" value="InterPro"/>
</dbReference>
<gene>
    <name evidence="5" type="ORF">CLV47_10135</name>
</gene>
<dbReference type="InterPro" id="IPR032783">
    <property type="entry name" value="AraC_lig"/>
</dbReference>
<dbReference type="SUPFAM" id="SSF46689">
    <property type="entry name" value="Homeodomain-like"/>
    <property type="match status" value="2"/>
</dbReference>
<keyword evidence="6" id="KW-1185">Reference proteome</keyword>
<organism evidence="5 6">
    <name type="scientific">Antricoccus suffuscus</name>
    <dbReference type="NCBI Taxonomy" id="1629062"/>
    <lineage>
        <taxon>Bacteria</taxon>
        <taxon>Bacillati</taxon>
        <taxon>Actinomycetota</taxon>
        <taxon>Actinomycetes</taxon>
        <taxon>Geodermatophilales</taxon>
        <taxon>Antricoccaceae</taxon>
        <taxon>Antricoccus</taxon>
    </lineage>
</organism>
<keyword evidence="3" id="KW-0804">Transcription</keyword>
<dbReference type="GO" id="GO:0003700">
    <property type="term" value="F:DNA-binding transcription factor activity"/>
    <property type="evidence" value="ECO:0007669"/>
    <property type="project" value="InterPro"/>
</dbReference>
<proteinExistence type="predicted"/>
<dbReference type="Pfam" id="PF12852">
    <property type="entry name" value="Cupin_6"/>
    <property type="match status" value="1"/>
</dbReference>
<evidence type="ECO:0000313" key="5">
    <source>
        <dbReference type="EMBL" id="PRZ43911.1"/>
    </source>
</evidence>
<dbReference type="Gene3D" id="1.10.10.60">
    <property type="entry name" value="Homeodomain-like"/>
    <property type="match status" value="2"/>
</dbReference>
<protein>
    <submittedName>
        <fullName evidence="5">Helix-turn-helix protein</fullName>
    </submittedName>
</protein>
<sequence length="316" mass="34657">MDPLTQLVELLRPRSFLRKDLIGRGSWEWRFPAVSGVVFGRAISGRCRFELPGMGERDVEQGDYLLLTNPAPWSLRGGTGKTVPVDFATAYATMTTDELVGKEPQRQPTSERMGEDVTRMVAGHFEFDPVNAGLLASLLSPVIHLPAARCGERDLLTRVLDMIDAEASSQQPGRQIVLSRLLEIMLVELLRTPQLVASRRGMLNGLTDPPVAAALRAFHSNIHKHWSVASMAEQAHLSRSAFSERFATVVGQPPMTYALNWRMAVARDALITGRKNIEQVATATGYGSASAFSIAFSRTVGVSPARYVRESLAANK</sequence>
<dbReference type="Proteomes" id="UP000237752">
    <property type="component" value="Unassembled WGS sequence"/>
</dbReference>
<evidence type="ECO:0000256" key="1">
    <source>
        <dbReference type="ARBA" id="ARBA00023015"/>
    </source>
</evidence>
<dbReference type="AlphaFoldDB" id="A0A2T1A5N3"/>
<comment type="caution">
    <text evidence="5">The sequence shown here is derived from an EMBL/GenBank/DDBJ whole genome shotgun (WGS) entry which is preliminary data.</text>
</comment>
<dbReference type="SMART" id="SM00342">
    <property type="entry name" value="HTH_ARAC"/>
    <property type="match status" value="1"/>
</dbReference>
<keyword evidence="2" id="KW-0238">DNA-binding</keyword>
<dbReference type="EMBL" id="PVUE01000001">
    <property type="protein sequence ID" value="PRZ43911.1"/>
    <property type="molecule type" value="Genomic_DNA"/>
</dbReference>
<dbReference type="PROSITE" id="PS00041">
    <property type="entry name" value="HTH_ARAC_FAMILY_1"/>
    <property type="match status" value="1"/>
</dbReference>
<dbReference type="InterPro" id="IPR018062">
    <property type="entry name" value="HTH_AraC-typ_CS"/>
</dbReference>
<accession>A0A2T1A5N3</accession>
<evidence type="ECO:0000313" key="6">
    <source>
        <dbReference type="Proteomes" id="UP000237752"/>
    </source>
</evidence>
<dbReference type="PANTHER" id="PTHR46796">
    <property type="entry name" value="HTH-TYPE TRANSCRIPTIONAL ACTIVATOR RHAS-RELATED"/>
    <property type="match status" value="1"/>
</dbReference>
<dbReference type="InterPro" id="IPR050204">
    <property type="entry name" value="AraC_XylS_family_regulators"/>
</dbReference>
<dbReference type="PROSITE" id="PS01124">
    <property type="entry name" value="HTH_ARAC_FAMILY_2"/>
    <property type="match status" value="1"/>
</dbReference>